<evidence type="ECO:0000256" key="9">
    <source>
        <dbReference type="PIRNR" id="PIRNR000804"/>
    </source>
</evidence>
<evidence type="ECO:0000259" key="11">
    <source>
        <dbReference type="Pfam" id="PF02767"/>
    </source>
</evidence>
<dbReference type="PIRSF" id="PIRSF000804">
    <property type="entry name" value="DNA_pol_III_b"/>
    <property type="match status" value="1"/>
</dbReference>
<accession>A0A1N6G407</accession>
<dbReference type="GO" id="GO:0003677">
    <property type="term" value="F:DNA binding"/>
    <property type="evidence" value="ECO:0007669"/>
    <property type="project" value="UniProtKB-UniRule"/>
</dbReference>
<dbReference type="EMBL" id="FSRJ01000003">
    <property type="protein sequence ID" value="SIO02230.1"/>
    <property type="molecule type" value="Genomic_DNA"/>
</dbReference>
<evidence type="ECO:0000256" key="5">
    <source>
        <dbReference type="ARBA" id="ARBA00022695"/>
    </source>
</evidence>
<dbReference type="NCBIfam" id="TIGR00663">
    <property type="entry name" value="dnan"/>
    <property type="match status" value="1"/>
</dbReference>
<sequence>MRIAWEPPSDIHDGSTVKFQVNRDVFSEAVSFAVKLLPQRTTLPILSGVLIQANADGLVLSSFDYEVSSQTEIQADVEEPGTVLVSGRLLAEIAGRLPNAPVRVSTEESRISVSCGSASFTLLSMPVEEYPSIPEIGEQSGVVPAEEFAAAVAQVAVAASRDDVTPVITGVQLEVRENNLSLVATDRYRVAVRELDWDGGGVASEESVTALVPARTLQEVGKTFGHSGTISVSITSRDDRELIAFSAEKKTVTSLLIKGNFPPVRRLFPETVDNFAVVNTAELIEATRRVALVLEREAALRYSFTADGLTLEAIGSEQAQASESIDAILTGDDTVVSLKPQFLLDGLGAVHSEFVRVSFTKTENPNKPGPVLITSQSSRDQAGADSYRYLLQPNLLLR</sequence>
<dbReference type="InterPro" id="IPR046938">
    <property type="entry name" value="DNA_clamp_sf"/>
</dbReference>
<dbReference type="Pfam" id="PF02768">
    <property type="entry name" value="DNA_pol3_beta_3"/>
    <property type="match status" value="1"/>
</dbReference>
<feature type="domain" description="DNA polymerase III beta sliding clamp central" evidence="11">
    <location>
        <begin position="143"/>
        <end position="262"/>
    </location>
</feature>
<proteinExistence type="inferred from homology"/>
<dbReference type="Gene3D" id="3.10.150.10">
    <property type="entry name" value="DNA Polymerase III, subunit A, domain 2"/>
    <property type="match status" value="3"/>
</dbReference>
<feature type="domain" description="DNA polymerase III beta sliding clamp N-terminal" evidence="10">
    <location>
        <begin position="18"/>
        <end position="134"/>
    </location>
</feature>
<dbReference type="GO" id="GO:0003887">
    <property type="term" value="F:DNA-directed DNA polymerase activity"/>
    <property type="evidence" value="ECO:0007669"/>
    <property type="project" value="UniProtKB-UniRule"/>
</dbReference>
<name>A0A1N6G407_9MICO</name>
<dbReference type="InterPro" id="IPR022635">
    <property type="entry name" value="DNA_polIII_beta_C"/>
</dbReference>
<dbReference type="InterPro" id="IPR022634">
    <property type="entry name" value="DNA_polIII_beta_N"/>
</dbReference>
<comment type="function">
    <text evidence="9">Confers DNA tethering and processivity to DNA polymerases and other proteins. Acts as a clamp, forming a ring around DNA (a reaction catalyzed by the clamp-loading complex) which diffuses in an ATP-independent manner freely and bidirectionally along dsDNA. Initially characterized for its ability to contact the catalytic subunit of DNA polymerase III (Pol III), a complex, multichain enzyme responsible for most of the replicative synthesis in bacteria; Pol III exhibits 3'-5' exonuclease proofreading activity. The beta chain is required for initiation of replication as well as for processivity of DNA replication.</text>
</comment>
<evidence type="ECO:0000256" key="7">
    <source>
        <dbReference type="ARBA" id="ARBA00022932"/>
    </source>
</evidence>
<evidence type="ECO:0000313" key="14">
    <source>
        <dbReference type="Proteomes" id="UP000184699"/>
    </source>
</evidence>
<evidence type="ECO:0000259" key="12">
    <source>
        <dbReference type="Pfam" id="PF02768"/>
    </source>
</evidence>
<dbReference type="Pfam" id="PF00712">
    <property type="entry name" value="DNA_pol3_beta"/>
    <property type="match status" value="1"/>
</dbReference>
<dbReference type="InterPro" id="IPR001001">
    <property type="entry name" value="DNA_polIII_beta"/>
</dbReference>
<dbReference type="SMART" id="SM00480">
    <property type="entry name" value="POL3Bc"/>
    <property type="match status" value="1"/>
</dbReference>
<evidence type="ECO:0000313" key="13">
    <source>
        <dbReference type="EMBL" id="SIO02230.1"/>
    </source>
</evidence>
<keyword evidence="3 9" id="KW-0963">Cytoplasm</keyword>
<keyword evidence="8" id="KW-0238">DNA-binding</keyword>
<evidence type="ECO:0000256" key="6">
    <source>
        <dbReference type="ARBA" id="ARBA00022705"/>
    </source>
</evidence>
<dbReference type="STRING" id="232089.SAMN05443544_2273"/>
<dbReference type="SUPFAM" id="SSF55979">
    <property type="entry name" value="DNA clamp"/>
    <property type="match status" value="3"/>
</dbReference>
<dbReference type="GO" id="GO:0008408">
    <property type="term" value="F:3'-5' exonuclease activity"/>
    <property type="evidence" value="ECO:0007669"/>
    <property type="project" value="InterPro"/>
</dbReference>
<dbReference type="AlphaFoldDB" id="A0A1N6G407"/>
<evidence type="ECO:0000256" key="1">
    <source>
        <dbReference type="ARBA" id="ARBA00004496"/>
    </source>
</evidence>
<comment type="similarity">
    <text evidence="2 9">Belongs to the beta sliding clamp family.</text>
</comment>
<feature type="domain" description="DNA polymerase III beta sliding clamp C-terminal" evidence="12">
    <location>
        <begin position="265"/>
        <end position="365"/>
    </location>
</feature>
<comment type="subunit">
    <text evidence="9">Forms a ring-shaped head-to-tail homodimer around DNA.</text>
</comment>
<dbReference type="PANTHER" id="PTHR30478:SF0">
    <property type="entry name" value="BETA SLIDING CLAMP"/>
    <property type="match status" value="1"/>
</dbReference>
<keyword evidence="4 9" id="KW-0808">Transferase</keyword>
<keyword evidence="14" id="KW-1185">Reference proteome</keyword>
<gene>
    <name evidence="13" type="ORF">SAMN05443544_2273</name>
</gene>
<keyword evidence="7 9" id="KW-0239">DNA-directed DNA polymerase</keyword>
<evidence type="ECO:0000256" key="2">
    <source>
        <dbReference type="ARBA" id="ARBA00010752"/>
    </source>
</evidence>
<dbReference type="PANTHER" id="PTHR30478">
    <property type="entry name" value="DNA POLYMERASE III SUBUNIT BETA"/>
    <property type="match status" value="1"/>
</dbReference>
<keyword evidence="6 9" id="KW-0235">DNA replication</keyword>
<evidence type="ECO:0000259" key="10">
    <source>
        <dbReference type="Pfam" id="PF00712"/>
    </source>
</evidence>
<comment type="subcellular location">
    <subcellularLocation>
        <location evidence="1 9">Cytoplasm</location>
    </subcellularLocation>
</comment>
<protein>
    <recommendedName>
        <fullName evidence="9">Beta sliding clamp</fullName>
    </recommendedName>
</protein>
<dbReference type="Pfam" id="PF02767">
    <property type="entry name" value="DNA_pol3_beta_2"/>
    <property type="match status" value="1"/>
</dbReference>
<evidence type="ECO:0000256" key="8">
    <source>
        <dbReference type="ARBA" id="ARBA00023125"/>
    </source>
</evidence>
<dbReference type="CDD" id="cd00140">
    <property type="entry name" value="beta_clamp"/>
    <property type="match status" value="1"/>
</dbReference>
<dbReference type="GO" id="GO:0005737">
    <property type="term" value="C:cytoplasm"/>
    <property type="evidence" value="ECO:0007669"/>
    <property type="project" value="UniProtKB-SubCell"/>
</dbReference>
<reference evidence="14" key="1">
    <citation type="submission" date="2016-11" db="EMBL/GenBank/DDBJ databases">
        <authorList>
            <person name="Varghese N."/>
            <person name="Submissions S."/>
        </authorList>
    </citation>
    <scope>NUCLEOTIDE SEQUENCE [LARGE SCALE GENOMIC DNA]</scope>
    <source>
        <strain evidence="14">DSM 8595</strain>
    </source>
</reference>
<dbReference type="GO" id="GO:0009360">
    <property type="term" value="C:DNA polymerase III complex"/>
    <property type="evidence" value="ECO:0007669"/>
    <property type="project" value="InterPro"/>
</dbReference>
<dbReference type="GO" id="GO:0006271">
    <property type="term" value="P:DNA strand elongation involved in DNA replication"/>
    <property type="evidence" value="ECO:0007669"/>
    <property type="project" value="TreeGrafter"/>
</dbReference>
<dbReference type="Proteomes" id="UP000184699">
    <property type="component" value="Unassembled WGS sequence"/>
</dbReference>
<evidence type="ECO:0000256" key="3">
    <source>
        <dbReference type="ARBA" id="ARBA00022490"/>
    </source>
</evidence>
<dbReference type="InterPro" id="IPR022637">
    <property type="entry name" value="DNA_polIII_beta_cen"/>
</dbReference>
<evidence type="ECO:0000256" key="4">
    <source>
        <dbReference type="ARBA" id="ARBA00022679"/>
    </source>
</evidence>
<keyword evidence="5 9" id="KW-0548">Nucleotidyltransferase</keyword>
<organism evidence="13 14">
    <name type="scientific">Agromyces cerinus subsp. cerinus</name>
    <dbReference type="NCBI Taxonomy" id="232089"/>
    <lineage>
        <taxon>Bacteria</taxon>
        <taxon>Bacillati</taxon>
        <taxon>Actinomycetota</taxon>
        <taxon>Actinomycetes</taxon>
        <taxon>Micrococcales</taxon>
        <taxon>Microbacteriaceae</taxon>
        <taxon>Agromyces</taxon>
    </lineage>
</organism>